<dbReference type="AlphaFoldDB" id="A0A382N7F8"/>
<feature type="transmembrane region" description="Helical" evidence="1">
    <location>
        <begin position="12"/>
        <end position="30"/>
    </location>
</feature>
<gene>
    <name evidence="2" type="ORF">METZ01_LOCUS308991</name>
</gene>
<protein>
    <submittedName>
        <fullName evidence="2">Uncharacterized protein</fullName>
    </submittedName>
</protein>
<sequence length="31" mass="3415">MLCDKLSQKKLIGSIIALTIIVHVIIHLTLS</sequence>
<name>A0A382N7F8_9ZZZZ</name>
<keyword evidence="1" id="KW-0472">Membrane</keyword>
<evidence type="ECO:0000256" key="1">
    <source>
        <dbReference type="SAM" id="Phobius"/>
    </source>
</evidence>
<keyword evidence="1" id="KW-1133">Transmembrane helix</keyword>
<reference evidence="2" key="1">
    <citation type="submission" date="2018-05" db="EMBL/GenBank/DDBJ databases">
        <authorList>
            <person name="Lanie J.A."/>
            <person name="Ng W.-L."/>
            <person name="Kazmierczak K.M."/>
            <person name="Andrzejewski T.M."/>
            <person name="Davidsen T.M."/>
            <person name="Wayne K.J."/>
            <person name="Tettelin H."/>
            <person name="Glass J.I."/>
            <person name="Rusch D."/>
            <person name="Podicherti R."/>
            <person name="Tsui H.-C.T."/>
            <person name="Winkler M.E."/>
        </authorList>
    </citation>
    <scope>NUCLEOTIDE SEQUENCE</scope>
</reference>
<dbReference type="EMBL" id="UINC01097983">
    <property type="protein sequence ID" value="SVC56137.1"/>
    <property type="molecule type" value="Genomic_DNA"/>
</dbReference>
<organism evidence="2">
    <name type="scientific">marine metagenome</name>
    <dbReference type="NCBI Taxonomy" id="408172"/>
    <lineage>
        <taxon>unclassified sequences</taxon>
        <taxon>metagenomes</taxon>
        <taxon>ecological metagenomes</taxon>
    </lineage>
</organism>
<keyword evidence="1" id="KW-0812">Transmembrane</keyword>
<accession>A0A382N7F8</accession>
<evidence type="ECO:0000313" key="2">
    <source>
        <dbReference type="EMBL" id="SVC56137.1"/>
    </source>
</evidence>
<proteinExistence type="predicted"/>